<protein>
    <submittedName>
        <fullName evidence="1">Uncharacterized protein</fullName>
    </submittedName>
</protein>
<organism evidence="1 2">
    <name type="scientific">Victivallis vadensis</name>
    <dbReference type="NCBI Taxonomy" id="172901"/>
    <lineage>
        <taxon>Bacteria</taxon>
        <taxon>Pseudomonadati</taxon>
        <taxon>Lentisphaerota</taxon>
        <taxon>Lentisphaeria</taxon>
        <taxon>Victivallales</taxon>
        <taxon>Victivallaceae</taxon>
        <taxon>Victivallis</taxon>
    </lineage>
</organism>
<dbReference type="EMBL" id="QEKH01000010">
    <property type="protein sequence ID" value="PVY42722.1"/>
    <property type="molecule type" value="Genomic_DNA"/>
</dbReference>
<proteinExistence type="predicted"/>
<comment type="caution">
    <text evidence="1">The sequence shown here is derived from an EMBL/GenBank/DDBJ whole genome shotgun (WGS) entry which is preliminary data.</text>
</comment>
<dbReference type="AlphaFoldDB" id="A0A2U1B278"/>
<evidence type="ECO:0000313" key="1">
    <source>
        <dbReference type="EMBL" id="PVY42722.1"/>
    </source>
</evidence>
<accession>A0A2U1B278</accession>
<sequence length="234" mass="25912">MMRKSIFVFIMFLFFFAVRAEVFTLWPYSGGGSVLSSKVDSIPGIDREILLIEPMIVNGVRLKLEVRRIDSTFDNLILFLKGNFDPKELRAAGDTIRVAYKTGEKQVERWLIVNSGDGKPLTMFCITSPLKLPGPGEWPASLPPLPVGAKAVQVVEFPGRKAVYGSFENSGNSPEQLLRNTSDFLRSRGWQAAGNEADPSIQGNGDLFLRANPRELMWVSYGAAGNGACYTRPY</sequence>
<keyword evidence="2" id="KW-1185">Reference proteome</keyword>
<gene>
    <name evidence="1" type="ORF">C8D82_11030</name>
</gene>
<dbReference type="Proteomes" id="UP000245959">
    <property type="component" value="Unassembled WGS sequence"/>
</dbReference>
<evidence type="ECO:0000313" key="2">
    <source>
        <dbReference type="Proteomes" id="UP000245959"/>
    </source>
</evidence>
<name>A0A2U1B278_9BACT</name>
<reference evidence="1 2" key="1">
    <citation type="submission" date="2018-04" db="EMBL/GenBank/DDBJ databases">
        <title>Genomic Encyclopedia of Type Strains, Phase IV (KMG-IV): sequencing the most valuable type-strain genomes for metagenomic binning, comparative biology and taxonomic classification.</title>
        <authorList>
            <person name="Goeker M."/>
        </authorList>
    </citation>
    <scope>NUCLEOTIDE SEQUENCE [LARGE SCALE GENOMIC DNA]</scope>
    <source>
        <strain evidence="1 2">DSM 14823</strain>
    </source>
</reference>